<dbReference type="InterPro" id="IPR041373">
    <property type="entry name" value="RT_RNaseH"/>
</dbReference>
<dbReference type="InterPro" id="IPR043502">
    <property type="entry name" value="DNA/RNA_pol_sf"/>
</dbReference>
<dbReference type="Pfam" id="PF17917">
    <property type="entry name" value="RT_RNaseH"/>
    <property type="match status" value="1"/>
</dbReference>
<gene>
    <name evidence="8" type="ORF">EEDITHA_LOCUS7420</name>
</gene>
<sequence>MSKDNRNEKKNIKTVAINFNEHIETEEFENASLEGVGAILKQTQLAGKDKTVAYFSKKLNESQKRKKAIYLECFAIKEAVKYWQHWLIGKKFTIYSDHKPLENMNIKCRTDEELGDLTYYLSQYDFTVKYIPGKENVEADCLSRNPVLEPEDNKEELLKIVNLIQIKDIVEDQEKNENIIEKKHNLIHKNKIYYKKIKQYEKIILSEEFSKKFIKKVR</sequence>
<dbReference type="AlphaFoldDB" id="A0AAU9TV90"/>
<dbReference type="EMBL" id="CAKOGL010000011">
    <property type="protein sequence ID" value="CAH2091564.1"/>
    <property type="molecule type" value="Genomic_DNA"/>
</dbReference>
<keyword evidence="6" id="KW-0695">RNA-directed DNA polymerase</keyword>
<dbReference type="GO" id="GO:0003964">
    <property type="term" value="F:RNA-directed DNA polymerase activity"/>
    <property type="evidence" value="ECO:0007669"/>
    <property type="project" value="UniProtKB-KW"/>
</dbReference>
<dbReference type="SUPFAM" id="SSF56672">
    <property type="entry name" value="DNA/RNA polymerases"/>
    <property type="match status" value="1"/>
</dbReference>
<reference evidence="8" key="1">
    <citation type="submission" date="2022-03" db="EMBL/GenBank/DDBJ databases">
        <authorList>
            <person name="Tunstrom K."/>
        </authorList>
    </citation>
    <scope>NUCLEOTIDE SEQUENCE</scope>
</reference>
<dbReference type="GO" id="GO:0004519">
    <property type="term" value="F:endonuclease activity"/>
    <property type="evidence" value="ECO:0007669"/>
    <property type="project" value="UniProtKB-KW"/>
</dbReference>
<keyword evidence="1" id="KW-0808">Transferase</keyword>
<protein>
    <recommendedName>
        <fullName evidence="7">Reverse transcriptase RNase H-like domain-containing protein</fullName>
    </recommendedName>
</protein>
<comment type="caution">
    <text evidence="8">The sequence shown here is derived from an EMBL/GenBank/DDBJ whole genome shotgun (WGS) entry which is preliminary data.</text>
</comment>
<dbReference type="GO" id="GO:0016787">
    <property type="term" value="F:hydrolase activity"/>
    <property type="evidence" value="ECO:0007669"/>
    <property type="project" value="UniProtKB-KW"/>
</dbReference>
<dbReference type="Gene3D" id="3.10.20.370">
    <property type="match status" value="1"/>
</dbReference>
<evidence type="ECO:0000256" key="1">
    <source>
        <dbReference type="ARBA" id="ARBA00022679"/>
    </source>
</evidence>
<accession>A0AAU9TV90</accession>
<keyword evidence="2" id="KW-0548">Nucleotidyltransferase</keyword>
<feature type="domain" description="Reverse transcriptase RNase H-like" evidence="7">
    <location>
        <begin position="30"/>
        <end position="124"/>
    </location>
</feature>
<proteinExistence type="predicted"/>
<evidence type="ECO:0000313" key="9">
    <source>
        <dbReference type="Proteomes" id="UP001153954"/>
    </source>
</evidence>
<keyword evidence="4" id="KW-0255">Endonuclease</keyword>
<evidence type="ECO:0000256" key="6">
    <source>
        <dbReference type="ARBA" id="ARBA00022918"/>
    </source>
</evidence>
<evidence type="ECO:0000256" key="5">
    <source>
        <dbReference type="ARBA" id="ARBA00022801"/>
    </source>
</evidence>
<evidence type="ECO:0000256" key="2">
    <source>
        <dbReference type="ARBA" id="ARBA00022695"/>
    </source>
</evidence>
<keyword evidence="5" id="KW-0378">Hydrolase</keyword>
<evidence type="ECO:0000256" key="3">
    <source>
        <dbReference type="ARBA" id="ARBA00022722"/>
    </source>
</evidence>
<keyword evidence="3" id="KW-0540">Nuclease</keyword>
<evidence type="ECO:0000313" key="8">
    <source>
        <dbReference type="EMBL" id="CAH2091564.1"/>
    </source>
</evidence>
<dbReference type="CDD" id="cd09274">
    <property type="entry name" value="RNase_HI_RT_Ty3"/>
    <property type="match status" value="1"/>
</dbReference>
<evidence type="ECO:0000256" key="4">
    <source>
        <dbReference type="ARBA" id="ARBA00022759"/>
    </source>
</evidence>
<dbReference type="PANTHER" id="PTHR34072">
    <property type="entry name" value="ENZYMATIC POLYPROTEIN-RELATED"/>
    <property type="match status" value="1"/>
</dbReference>
<organism evidence="8 9">
    <name type="scientific">Euphydryas editha</name>
    <name type="common">Edith's checkerspot</name>
    <dbReference type="NCBI Taxonomy" id="104508"/>
    <lineage>
        <taxon>Eukaryota</taxon>
        <taxon>Metazoa</taxon>
        <taxon>Ecdysozoa</taxon>
        <taxon>Arthropoda</taxon>
        <taxon>Hexapoda</taxon>
        <taxon>Insecta</taxon>
        <taxon>Pterygota</taxon>
        <taxon>Neoptera</taxon>
        <taxon>Endopterygota</taxon>
        <taxon>Lepidoptera</taxon>
        <taxon>Glossata</taxon>
        <taxon>Ditrysia</taxon>
        <taxon>Papilionoidea</taxon>
        <taxon>Nymphalidae</taxon>
        <taxon>Nymphalinae</taxon>
        <taxon>Euphydryas</taxon>
    </lineage>
</organism>
<evidence type="ECO:0000259" key="7">
    <source>
        <dbReference type="Pfam" id="PF17917"/>
    </source>
</evidence>
<dbReference type="Proteomes" id="UP001153954">
    <property type="component" value="Unassembled WGS sequence"/>
</dbReference>
<name>A0AAU9TV90_EUPED</name>
<keyword evidence="9" id="KW-1185">Reference proteome</keyword>